<sequence length="276" mass="31647">MLEKGLGIVAVKPIPKGTLILSEQALFKLDASASAEEIKDTLDSLSREEQREFLALTNTFRGEMKTLAGIFKTNALPCVPFKSRKKYARRCGIFPEASRFNHSCSPNVNYVWYDKQGQMRLYALRDIASGEELTIAYGKPVLATREERWKVIEADFGFRCDCLMCCREGRALDESNRRRNELRQRARANSFIFTDPAGGLRMLRGAFDLLDREGLEYYTESFAFDAYQLCIELEMYEHARAYLQQAYDAAVVSMGEESEQVERLRAELEETESWSD</sequence>
<gene>
    <name evidence="2" type="ORF">SISNIDRAFT_494904</name>
</gene>
<evidence type="ECO:0000313" key="2">
    <source>
        <dbReference type="EMBL" id="KZS94399.1"/>
    </source>
</evidence>
<accession>A0A164VRI7</accession>
<name>A0A164VRI7_9AGAM</name>
<proteinExistence type="predicted"/>
<organism evidence="2 3">
    <name type="scientific">Sistotremastrum niveocremeum HHB9708</name>
    <dbReference type="NCBI Taxonomy" id="1314777"/>
    <lineage>
        <taxon>Eukaryota</taxon>
        <taxon>Fungi</taxon>
        <taxon>Dikarya</taxon>
        <taxon>Basidiomycota</taxon>
        <taxon>Agaricomycotina</taxon>
        <taxon>Agaricomycetes</taxon>
        <taxon>Sistotremastrales</taxon>
        <taxon>Sistotremastraceae</taxon>
        <taxon>Sertulicium</taxon>
        <taxon>Sertulicium niveocremeum</taxon>
    </lineage>
</organism>
<dbReference type="PROSITE" id="PS50280">
    <property type="entry name" value="SET"/>
    <property type="match status" value="1"/>
</dbReference>
<feature type="domain" description="SET" evidence="1">
    <location>
        <begin position="1"/>
        <end position="138"/>
    </location>
</feature>
<evidence type="ECO:0000259" key="1">
    <source>
        <dbReference type="PROSITE" id="PS50280"/>
    </source>
</evidence>
<dbReference type="OrthoDB" id="265717at2759"/>
<keyword evidence="3" id="KW-1185">Reference proteome</keyword>
<dbReference type="SUPFAM" id="SSF82199">
    <property type="entry name" value="SET domain"/>
    <property type="match status" value="1"/>
</dbReference>
<dbReference type="Gene3D" id="2.170.270.10">
    <property type="entry name" value="SET domain"/>
    <property type="match status" value="1"/>
</dbReference>
<reference evidence="2 3" key="1">
    <citation type="journal article" date="2016" name="Mol. Biol. Evol.">
        <title>Comparative Genomics of Early-Diverging Mushroom-Forming Fungi Provides Insights into the Origins of Lignocellulose Decay Capabilities.</title>
        <authorList>
            <person name="Nagy L.G."/>
            <person name="Riley R."/>
            <person name="Tritt A."/>
            <person name="Adam C."/>
            <person name="Daum C."/>
            <person name="Floudas D."/>
            <person name="Sun H."/>
            <person name="Yadav J.S."/>
            <person name="Pangilinan J."/>
            <person name="Larsson K.H."/>
            <person name="Matsuura K."/>
            <person name="Barry K."/>
            <person name="Labutti K."/>
            <person name="Kuo R."/>
            <person name="Ohm R.A."/>
            <person name="Bhattacharya S.S."/>
            <person name="Shirouzu T."/>
            <person name="Yoshinaga Y."/>
            <person name="Martin F.M."/>
            <person name="Grigoriev I.V."/>
            <person name="Hibbett D.S."/>
        </authorList>
    </citation>
    <scope>NUCLEOTIDE SEQUENCE [LARGE SCALE GENOMIC DNA]</scope>
    <source>
        <strain evidence="2 3">HHB9708</strain>
    </source>
</reference>
<dbReference type="AlphaFoldDB" id="A0A164VRI7"/>
<protein>
    <submittedName>
        <fullName evidence="2">SET domain-containing protein</fullName>
    </submittedName>
</protein>
<dbReference type="EMBL" id="KV419404">
    <property type="protein sequence ID" value="KZS94399.1"/>
    <property type="molecule type" value="Genomic_DNA"/>
</dbReference>
<evidence type="ECO:0000313" key="3">
    <source>
        <dbReference type="Proteomes" id="UP000076722"/>
    </source>
</evidence>
<dbReference type="SMART" id="SM00317">
    <property type="entry name" value="SET"/>
    <property type="match status" value="1"/>
</dbReference>
<dbReference type="InterPro" id="IPR053185">
    <property type="entry name" value="SET_domain_protein"/>
</dbReference>
<dbReference type="PANTHER" id="PTHR47332:SF4">
    <property type="entry name" value="SET DOMAIN-CONTAINING PROTEIN 5"/>
    <property type="match status" value="1"/>
</dbReference>
<dbReference type="PANTHER" id="PTHR47332">
    <property type="entry name" value="SET DOMAIN-CONTAINING PROTEIN 5"/>
    <property type="match status" value="1"/>
</dbReference>
<dbReference type="InterPro" id="IPR046341">
    <property type="entry name" value="SET_dom_sf"/>
</dbReference>
<dbReference type="CDD" id="cd20071">
    <property type="entry name" value="SET_SMYD"/>
    <property type="match status" value="1"/>
</dbReference>
<dbReference type="STRING" id="1314777.A0A164VRI7"/>
<dbReference type="Pfam" id="PF00856">
    <property type="entry name" value="SET"/>
    <property type="match status" value="1"/>
</dbReference>
<dbReference type="Proteomes" id="UP000076722">
    <property type="component" value="Unassembled WGS sequence"/>
</dbReference>
<dbReference type="InterPro" id="IPR001214">
    <property type="entry name" value="SET_dom"/>
</dbReference>